<gene>
    <name evidence="8" type="ORF">Ddye_021318</name>
</gene>
<keyword evidence="6" id="KW-0547">Nucleotide-binding</keyword>
<dbReference type="PANTHER" id="PTHR47974">
    <property type="entry name" value="OS07G0415500 PROTEIN"/>
    <property type="match status" value="1"/>
</dbReference>
<dbReference type="GO" id="GO:0016020">
    <property type="term" value="C:membrane"/>
    <property type="evidence" value="ECO:0007669"/>
    <property type="project" value="UniProtKB-SubCell"/>
</dbReference>
<evidence type="ECO:0000313" key="8">
    <source>
        <dbReference type="EMBL" id="KAK2646123.1"/>
    </source>
</evidence>
<evidence type="ECO:0000313" key="9">
    <source>
        <dbReference type="Proteomes" id="UP001280121"/>
    </source>
</evidence>
<feature type="domain" description="Protein kinase" evidence="7">
    <location>
        <begin position="42"/>
        <end position="115"/>
    </location>
</feature>
<dbReference type="GO" id="GO:0005524">
    <property type="term" value="F:ATP binding"/>
    <property type="evidence" value="ECO:0007669"/>
    <property type="project" value="UniProtKB-UniRule"/>
</dbReference>
<keyword evidence="5" id="KW-0472">Membrane</keyword>
<comment type="subcellular location">
    <subcellularLocation>
        <location evidence="1">Membrane</location>
        <topology evidence="1">Single-pass membrane protein</topology>
    </subcellularLocation>
</comment>
<dbReference type="InterPro" id="IPR001245">
    <property type="entry name" value="Ser-Thr/Tyr_kinase_cat_dom"/>
</dbReference>
<dbReference type="GO" id="GO:0004672">
    <property type="term" value="F:protein kinase activity"/>
    <property type="evidence" value="ECO:0007669"/>
    <property type="project" value="InterPro"/>
</dbReference>
<dbReference type="Gene3D" id="3.30.200.20">
    <property type="entry name" value="Phosphorylase Kinase, domain 1"/>
    <property type="match status" value="1"/>
</dbReference>
<keyword evidence="2" id="KW-0812">Transmembrane</keyword>
<evidence type="ECO:0000256" key="4">
    <source>
        <dbReference type="ARBA" id="ARBA00022989"/>
    </source>
</evidence>
<dbReference type="PANTHER" id="PTHR47974:SF9">
    <property type="entry name" value="RECEPTOR-LIKE SERINE_THREONINE-PROTEIN KINASE"/>
    <property type="match status" value="1"/>
</dbReference>
<evidence type="ECO:0000256" key="6">
    <source>
        <dbReference type="PROSITE-ProRule" id="PRU10141"/>
    </source>
</evidence>
<evidence type="ECO:0000256" key="5">
    <source>
        <dbReference type="ARBA" id="ARBA00023136"/>
    </source>
</evidence>
<keyword evidence="6" id="KW-0067">ATP-binding</keyword>
<dbReference type="AlphaFoldDB" id="A0AAD9U1V4"/>
<dbReference type="Proteomes" id="UP001280121">
    <property type="component" value="Unassembled WGS sequence"/>
</dbReference>
<evidence type="ECO:0000256" key="3">
    <source>
        <dbReference type="ARBA" id="ARBA00022729"/>
    </source>
</evidence>
<feature type="binding site" evidence="6">
    <location>
        <position position="70"/>
    </location>
    <ligand>
        <name>ATP</name>
        <dbReference type="ChEBI" id="CHEBI:30616"/>
    </ligand>
</feature>
<accession>A0AAD9U1V4</accession>
<dbReference type="InterPro" id="IPR000719">
    <property type="entry name" value="Prot_kinase_dom"/>
</dbReference>
<evidence type="ECO:0000256" key="1">
    <source>
        <dbReference type="ARBA" id="ARBA00004167"/>
    </source>
</evidence>
<dbReference type="EMBL" id="JANJYI010000006">
    <property type="protein sequence ID" value="KAK2646123.1"/>
    <property type="molecule type" value="Genomic_DNA"/>
</dbReference>
<reference evidence="8" key="1">
    <citation type="journal article" date="2023" name="Plant J.">
        <title>Genome sequences and population genomics provide insights into the demographic history, inbreeding, and mutation load of two 'living fossil' tree species of Dipteronia.</title>
        <authorList>
            <person name="Feng Y."/>
            <person name="Comes H.P."/>
            <person name="Chen J."/>
            <person name="Zhu S."/>
            <person name="Lu R."/>
            <person name="Zhang X."/>
            <person name="Li P."/>
            <person name="Qiu J."/>
            <person name="Olsen K.M."/>
            <person name="Qiu Y."/>
        </authorList>
    </citation>
    <scope>NUCLEOTIDE SEQUENCE</scope>
    <source>
        <strain evidence="8">KIB01</strain>
    </source>
</reference>
<keyword evidence="4" id="KW-1133">Transmembrane helix</keyword>
<dbReference type="SUPFAM" id="SSF56112">
    <property type="entry name" value="Protein kinase-like (PK-like)"/>
    <property type="match status" value="1"/>
</dbReference>
<protein>
    <recommendedName>
        <fullName evidence="7">Protein kinase domain-containing protein</fullName>
    </recommendedName>
</protein>
<dbReference type="Pfam" id="PF07714">
    <property type="entry name" value="PK_Tyr_Ser-Thr"/>
    <property type="match status" value="1"/>
</dbReference>
<dbReference type="PROSITE" id="PS00107">
    <property type="entry name" value="PROTEIN_KINASE_ATP"/>
    <property type="match status" value="1"/>
</dbReference>
<evidence type="ECO:0000259" key="7">
    <source>
        <dbReference type="PROSITE" id="PS50011"/>
    </source>
</evidence>
<name>A0AAD9U1V4_9ROSI</name>
<keyword evidence="3" id="KW-0732">Signal</keyword>
<dbReference type="PROSITE" id="PS50011">
    <property type="entry name" value="PROTEIN_KINASE_DOM"/>
    <property type="match status" value="1"/>
</dbReference>
<proteinExistence type="predicted"/>
<sequence length="115" mass="13124">MVTSTVTPDTRFLTLTVDKFLTDMEREKPVRFTCQQLWIATENFTNLVGSGSFGDVYKGTFSNGTIVAVKVLKGISDKRIEDQFMAEVSTIGRIHHFNLVRLWFLFRKKPESSSL</sequence>
<dbReference type="InterPro" id="IPR011009">
    <property type="entry name" value="Kinase-like_dom_sf"/>
</dbReference>
<comment type="caution">
    <text evidence="8">The sequence shown here is derived from an EMBL/GenBank/DDBJ whole genome shotgun (WGS) entry which is preliminary data.</text>
</comment>
<keyword evidence="9" id="KW-1185">Reference proteome</keyword>
<organism evidence="8 9">
    <name type="scientific">Dipteronia dyeriana</name>
    <dbReference type="NCBI Taxonomy" id="168575"/>
    <lineage>
        <taxon>Eukaryota</taxon>
        <taxon>Viridiplantae</taxon>
        <taxon>Streptophyta</taxon>
        <taxon>Embryophyta</taxon>
        <taxon>Tracheophyta</taxon>
        <taxon>Spermatophyta</taxon>
        <taxon>Magnoliopsida</taxon>
        <taxon>eudicotyledons</taxon>
        <taxon>Gunneridae</taxon>
        <taxon>Pentapetalae</taxon>
        <taxon>rosids</taxon>
        <taxon>malvids</taxon>
        <taxon>Sapindales</taxon>
        <taxon>Sapindaceae</taxon>
        <taxon>Hippocastanoideae</taxon>
        <taxon>Acereae</taxon>
        <taxon>Dipteronia</taxon>
    </lineage>
</organism>
<dbReference type="InterPro" id="IPR017441">
    <property type="entry name" value="Protein_kinase_ATP_BS"/>
</dbReference>
<evidence type="ECO:0000256" key="2">
    <source>
        <dbReference type="ARBA" id="ARBA00022692"/>
    </source>
</evidence>